<protein>
    <submittedName>
        <fullName evidence="2">Uncharacterized protein</fullName>
    </submittedName>
</protein>
<evidence type="ECO:0000313" key="3">
    <source>
        <dbReference type="Proteomes" id="UP001603857"/>
    </source>
</evidence>
<comment type="caution">
    <text evidence="2">The sequence shown here is derived from an EMBL/GenBank/DDBJ whole genome shotgun (WGS) entry which is preliminary data.</text>
</comment>
<keyword evidence="1" id="KW-0175">Coiled coil</keyword>
<proteinExistence type="predicted"/>
<dbReference type="Proteomes" id="UP001603857">
    <property type="component" value="Unassembled WGS sequence"/>
</dbReference>
<evidence type="ECO:0000256" key="1">
    <source>
        <dbReference type="SAM" id="Coils"/>
    </source>
</evidence>
<feature type="coiled-coil region" evidence="1">
    <location>
        <begin position="58"/>
        <end position="85"/>
    </location>
</feature>
<sequence>MKVYFGKHIIYYNNLFNKITTTKPSNYISSQTFTNSEAKHYPPTRTKFKSHIPIKKQVDDAEATKAKSLSELESAKEILQNLTTKLANVSQCKQSTMAATEVVRNKSRQFEKTVSLKAVGYESK</sequence>
<keyword evidence="3" id="KW-1185">Reference proteome</keyword>
<dbReference type="AlphaFoldDB" id="A0ABD1M455"/>
<organism evidence="2 3">
    <name type="scientific">Flemingia macrophylla</name>
    <dbReference type="NCBI Taxonomy" id="520843"/>
    <lineage>
        <taxon>Eukaryota</taxon>
        <taxon>Viridiplantae</taxon>
        <taxon>Streptophyta</taxon>
        <taxon>Embryophyta</taxon>
        <taxon>Tracheophyta</taxon>
        <taxon>Spermatophyta</taxon>
        <taxon>Magnoliopsida</taxon>
        <taxon>eudicotyledons</taxon>
        <taxon>Gunneridae</taxon>
        <taxon>Pentapetalae</taxon>
        <taxon>rosids</taxon>
        <taxon>fabids</taxon>
        <taxon>Fabales</taxon>
        <taxon>Fabaceae</taxon>
        <taxon>Papilionoideae</taxon>
        <taxon>50 kb inversion clade</taxon>
        <taxon>NPAAA clade</taxon>
        <taxon>indigoferoid/millettioid clade</taxon>
        <taxon>Phaseoleae</taxon>
        <taxon>Flemingia</taxon>
    </lineage>
</organism>
<dbReference type="EMBL" id="JBGMDY010000006">
    <property type="protein sequence ID" value="KAL2330565.1"/>
    <property type="molecule type" value="Genomic_DNA"/>
</dbReference>
<evidence type="ECO:0000313" key="2">
    <source>
        <dbReference type="EMBL" id="KAL2330565.1"/>
    </source>
</evidence>
<gene>
    <name evidence="2" type="ORF">Fmac_018146</name>
</gene>
<reference evidence="2 3" key="1">
    <citation type="submission" date="2024-08" db="EMBL/GenBank/DDBJ databases">
        <title>Insights into the chromosomal genome structure of Flemingia macrophylla.</title>
        <authorList>
            <person name="Ding Y."/>
            <person name="Zhao Y."/>
            <person name="Bi W."/>
            <person name="Wu M."/>
            <person name="Zhao G."/>
            <person name="Gong Y."/>
            <person name="Li W."/>
            <person name="Zhang P."/>
        </authorList>
    </citation>
    <scope>NUCLEOTIDE SEQUENCE [LARGE SCALE GENOMIC DNA]</scope>
    <source>
        <strain evidence="2">DYQJB</strain>
        <tissue evidence="2">Leaf</tissue>
    </source>
</reference>
<accession>A0ABD1M455</accession>
<name>A0ABD1M455_9FABA</name>